<dbReference type="Gene3D" id="3.40.50.300">
    <property type="entry name" value="P-loop containing nucleotide triphosphate hydrolases"/>
    <property type="match status" value="2"/>
</dbReference>
<dbReference type="OrthoDB" id="9806951at2"/>
<dbReference type="InterPro" id="IPR008571">
    <property type="entry name" value="HerA-like"/>
</dbReference>
<evidence type="ECO:0000259" key="1">
    <source>
        <dbReference type="Pfam" id="PF01935"/>
    </source>
</evidence>
<sequence length="617" mass="70029">MMQNSSLDSILRIGEVWSVDGRSVRIKVDENKNVSHLLYCGTVIKNVSVGGFVKISKGYVRIIAKVEGERIALDKDIDEVYHSGQDVLRRYLDVKLLGYIDCNKYYQGIKEMPLVGNECSLIVKTEFELIHSFVSDKSKAICIGSLLLDDEQNINFDINELFGSHIGIFGNTGSGKSYTLAKIYHQLFEKVQNYHSFSKNAKFLLFDFNGEYSGKNTITKEKTIFKLSTSVAVENTNRIPISQSEIAKPELLSILASATDKTQQPFIKRTLQLREYIQKADNALDAFRGLLKKAIRDTLKIEDGVKGNILLSYLCQMLEKNKEEHLDLHEGIGFHSGQHCFLVEVAGRMVYMHDAGSENILPNLPLYKSADDYNFSDNFIAEFIDYMYLQLILDVNSNRAINEHIAPAINKLRGTQKSFDKIFNITNDENDNLFDKSSFVVIDMNSCNTDMKKLVPLIISLEVYRKQKEKKAGAKESLNIIIDEAHNILSYESTRESETWKDYRLEVFEEIIKEGRKFAVFMTLASQRPSDISHTIISQLHNYFIHRLVNQRDIDMIANHVSYLDKLSVEQLPVLPQGGCVVAGVMTQLPVIIQVAPLNKEVAPNSSTIKLVESWMS</sequence>
<organism evidence="2 3">
    <name type="scientific">Hoylesella buccalis</name>
    <dbReference type="NCBI Taxonomy" id="28127"/>
    <lineage>
        <taxon>Bacteria</taxon>
        <taxon>Pseudomonadati</taxon>
        <taxon>Bacteroidota</taxon>
        <taxon>Bacteroidia</taxon>
        <taxon>Bacteroidales</taxon>
        <taxon>Prevotellaceae</taxon>
        <taxon>Hoylesella</taxon>
    </lineage>
</organism>
<feature type="domain" description="Helicase HerA central" evidence="1">
    <location>
        <begin position="141"/>
        <end position="280"/>
    </location>
</feature>
<dbReference type="SUPFAM" id="SSF52540">
    <property type="entry name" value="P-loop containing nucleoside triphosphate hydrolases"/>
    <property type="match status" value="1"/>
</dbReference>
<comment type="caution">
    <text evidence="2">The sequence shown here is derived from an EMBL/GenBank/DDBJ whole genome shotgun (WGS) entry which is preliminary data.</text>
</comment>
<dbReference type="Pfam" id="PF01935">
    <property type="entry name" value="DUF87"/>
    <property type="match status" value="1"/>
</dbReference>
<gene>
    <name evidence="2" type="ORF">CJ231_11630</name>
</gene>
<accession>A0A2N6QNI8</accession>
<dbReference type="RefSeq" id="WP_051617511.1">
    <property type="nucleotide sequence ID" value="NZ_PNGJ01000011.1"/>
</dbReference>
<dbReference type="PANTHER" id="PTHR42957:SF1">
    <property type="entry name" value="HELICASE MJ1565-RELATED"/>
    <property type="match status" value="1"/>
</dbReference>
<evidence type="ECO:0000313" key="3">
    <source>
        <dbReference type="Proteomes" id="UP000235564"/>
    </source>
</evidence>
<dbReference type="GO" id="GO:0005524">
    <property type="term" value="F:ATP binding"/>
    <property type="evidence" value="ECO:0007669"/>
    <property type="project" value="UniProtKB-KW"/>
</dbReference>
<proteinExistence type="predicted"/>
<keyword evidence="2" id="KW-0067">ATP-binding</keyword>
<protein>
    <submittedName>
        <fullName evidence="2">ATP-binding protein</fullName>
    </submittedName>
</protein>
<dbReference type="InterPro" id="IPR027417">
    <property type="entry name" value="P-loop_NTPase"/>
</dbReference>
<evidence type="ECO:0000313" key="2">
    <source>
        <dbReference type="EMBL" id="PMC23080.1"/>
    </source>
</evidence>
<dbReference type="Proteomes" id="UP000235564">
    <property type="component" value="Unassembled WGS sequence"/>
</dbReference>
<dbReference type="AlphaFoldDB" id="A0A2N6QNI8"/>
<name>A0A2N6QNI8_9BACT</name>
<dbReference type="PANTHER" id="PTHR42957">
    <property type="entry name" value="HELICASE MJ1565-RELATED"/>
    <property type="match status" value="1"/>
</dbReference>
<dbReference type="InterPro" id="IPR002789">
    <property type="entry name" value="HerA_central"/>
</dbReference>
<reference evidence="2 3" key="1">
    <citation type="submission" date="2017-09" db="EMBL/GenBank/DDBJ databases">
        <title>Bacterial strain isolated from the female urinary microbiota.</title>
        <authorList>
            <person name="Thomas-White K."/>
            <person name="Kumar N."/>
            <person name="Forster S."/>
            <person name="Putonti C."/>
            <person name="Lawley T."/>
            <person name="Wolfe A.J."/>
        </authorList>
    </citation>
    <scope>NUCLEOTIDE SEQUENCE [LARGE SCALE GENOMIC DNA]</scope>
    <source>
        <strain evidence="2 3">UMB0536</strain>
    </source>
</reference>
<keyword evidence="2" id="KW-0547">Nucleotide-binding</keyword>
<dbReference type="EMBL" id="PNGJ01000011">
    <property type="protein sequence ID" value="PMC23080.1"/>
    <property type="molecule type" value="Genomic_DNA"/>
</dbReference>